<proteinExistence type="predicted"/>
<reference evidence="2" key="1">
    <citation type="submission" date="2017-05" db="EMBL/GenBank/DDBJ databases">
        <title>Streptomyces olivochromogenes NBRC 3561 whole genome shotgun sequence.</title>
        <authorList>
            <person name="Dohra H."/>
            <person name="Kodani S."/>
        </authorList>
    </citation>
    <scope>NUCLEOTIDE SEQUENCE [LARGE SCALE GENOMIC DNA]</scope>
    <source>
        <strain evidence="2">NBRC 3561</strain>
    </source>
</reference>
<evidence type="ECO:0000313" key="2">
    <source>
        <dbReference type="Proteomes" id="UP000217446"/>
    </source>
</evidence>
<dbReference type="EMBL" id="BDQI01000019">
    <property type="protein sequence ID" value="GAX55484.1"/>
    <property type="molecule type" value="Genomic_DNA"/>
</dbReference>
<dbReference type="RefSeq" id="WP_067379904.1">
    <property type="nucleotide sequence ID" value="NZ_BDQI01000019.1"/>
</dbReference>
<keyword evidence="2" id="KW-1185">Reference proteome</keyword>
<dbReference type="Proteomes" id="UP000217446">
    <property type="component" value="Unassembled WGS sequence"/>
</dbReference>
<sequence>MTKLVSFPSGGAGEDLDWFATAALFDDVAAFILRHVTDEYAKRGVTAGAASGYVFIGDLPEPDQMNVLTALRDEFPDHVDSVIYPPDVTSRMEDAEIFVARAKSLAHMASESIALRDASGAIPEGKG</sequence>
<comment type="caution">
    <text evidence="1">The sequence shown here is derived from an EMBL/GenBank/DDBJ whole genome shotgun (WGS) entry which is preliminary data.</text>
</comment>
<name>A0A250VN17_STROL</name>
<accession>A0A250VN17</accession>
<gene>
    <name evidence="1" type="ORF">SO3561_07042</name>
</gene>
<organism evidence="1 2">
    <name type="scientific">Streptomyces olivochromogenes</name>
    <dbReference type="NCBI Taxonomy" id="1963"/>
    <lineage>
        <taxon>Bacteria</taxon>
        <taxon>Bacillati</taxon>
        <taxon>Actinomycetota</taxon>
        <taxon>Actinomycetes</taxon>
        <taxon>Kitasatosporales</taxon>
        <taxon>Streptomycetaceae</taxon>
        <taxon>Streptomyces</taxon>
    </lineage>
</organism>
<protein>
    <submittedName>
        <fullName evidence="1">Uncharacterized protein</fullName>
    </submittedName>
</protein>
<evidence type="ECO:0000313" key="1">
    <source>
        <dbReference type="EMBL" id="GAX55484.1"/>
    </source>
</evidence>
<dbReference type="STRING" id="1963.AQJ27_39295"/>
<dbReference type="AlphaFoldDB" id="A0A250VN17"/>